<dbReference type="EMBL" id="JAHUTJ010008595">
    <property type="protein sequence ID" value="MED6266958.1"/>
    <property type="molecule type" value="Genomic_DNA"/>
</dbReference>
<reference evidence="1 2" key="1">
    <citation type="submission" date="2021-06" db="EMBL/GenBank/DDBJ databases">
        <authorList>
            <person name="Palmer J.M."/>
        </authorList>
    </citation>
    <scope>NUCLEOTIDE SEQUENCE [LARGE SCALE GENOMIC DNA]</scope>
    <source>
        <strain evidence="1 2">CL_MEX2019</strain>
        <tissue evidence="1">Muscle</tissue>
    </source>
</reference>
<keyword evidence="2" id="KW-1185">Reference proteome</keyword>
<proteinExistence type="predicted"/>
<sequence>MGSRARRKKLRKVDQDFSLLFNEDTSSRMLQKWDVFFKSIVTKDAKCLTSTPELRCLMRSAERFPADDQDEVSVVLQFERTSLEPVGSDAVPPRC</sequence>
<protein>
    <submittedName>
        <fullName evidence="1">Uncharacterized protein</fullName>
    </submittedName>
</protein>
<gene>
    <name evidence="1" type="ORF">CHARACLAT_007303</name>
</gene>
<name>A0ABU7CVM4_9TELE</name>
<accession>A0ABU7CVM4</accession>
<organism evidence="1 2">
    <name type="scientific">Characodon lateralis</name>
    <dbReference type="NCBI Taxonomy" id="208331"/>
    <lineage>
        <taxon>Eukaryota</taxon>
        <taxon>Metazoa</taxon>
        <taxon>Chordata</taxon>
        <taxon>Craniata</taxon>
        <taxon>Vertebrata</taxon>
        <taxon>Euteleostomi</taxon>
        <taxon>Actinopterygii</taxon>
        <taxon>Neopterygii</taxon>
        <taxon>Teleostei</taxon>
        <taxon>Neoteleostei</taxon>
        <taxon>Acanthomorphata</taxon>
        <taxon>Ovalentaria</taxon>
        <taxon>Atherinomorphae</taxon>
        <taxon>Cyprinodontiformes</taxon>
        <taxon>Goodeidae</taxon>
        <taxon>Characodon</taxon>
    </lineage>
</organism>
<dbReference type="Proteomes" id="UP001352852">
    <property type="component" value="Unassembled WGS sequence"/>
</dbReference>
<evidence type="ECO:0000313" key="2">
    <source>
        <dbReference type="Proteomes" id="UP001352852"/>
    </source>
</evidence>
<comment type="caution">
    <text evidence="1">The sequence shown here is derived from an EMBL/GenBank/DDBJ whole genome shotgun (WGS) entry which is preliminary data.</text>
</comment>
<evidence type="ECO:0000313" key="1">
    <source>
        <dbReference type="EMBL" id="MED6266958.1"/>
    </source>
</evidence>